<dbReference type="OrthoDB" id="342281at2759"/>
<evidence type="ECO:0000256" key="2">
    <source>
        <dbReference type="ARBA" id="ARBA00022692"/>
    </source>
</evidence>
<dbReference type="Proteomes" id="UP000326396">
    <property type="component" value="Linkage Group LG12"/>
</dbReference>
<evidence type="ECO:0000256" key="3">
    <source>
        <dbReference type="ARBA" id="ARBA00022989"/>
    </source>
</evidence>
<dbReference type="InterPro" id="IPR045119">
    <property type="entry name" value="SUN1-5"/>
</dbReference>
<reference evidence="7 8" key="1">
    <citation type="submission" date="2019-05" db="EMBL/GenBank/DDBJ databases">
        <title>Mikania micrantha, genome provides insights into the molecular mechanism of rapid growth.</title>
        <authorList>
            <person name="Liu B."/>
        </authorList>
    </citation>
    <scope>NUCLEOTIDE SEQUENCE [LARGE SCALE GENOMIC DNA]</scope>
    <source>
        <strain evidence="7">NLD-2019</strain>
        <tissue evidence="7">Leaf</tissue>
    </source>
</reference>
<proteinExistence type="predicted"/>
<sequence>MSSSTASITAKPSGASLRRITLTGDKKSGLDLAGSSGIDTSLVRDRTETVLARSTDAVQTTNHLTTNSTTNLRKRTVVKKGSVSSSSRHPWKIAARVIAKNLGLLVVLLLFVQMMYKLAFNQVGGFGSVFDLNSDYERRIAEVENLVKTTTKLMQVQVEVVDRKIENEIAGLKSEFSNRIGGARDEFVNKFSEFDGRVESMEKALSSTDWLSKDEFDRFMEDIKKRVDDIGGLKLDEIRAVAREIVEKEIDKHAADGIGRVDFAVASGGAIVSKHSEAFNGARRVGDWFTGKVRNDAVKILQPSFGQPGECFPLKGDNGFVEIKLRTAIVPEAITLEHVSKSVAFDTSTAPKDCKVWGWSRNGEVTQHEHLLSEFTYDLEKSSSQTFNVSLDTKLVNPTVIDTIRLQFMSNHGSPTHTCIYRVRVHGHLPIVS</sequence>
<dbReference type="PROSITE" id="PS51469">
    <property type="entry name" value="SUN"/>
    <property type="match status" value="1"/>
</dbReference>
<keyword evidence="8" id="KW-1185">Reference proteome</keyword>
<keyword evidence="2 5" id="KW-0812">Transmembrane</keyword>
<dbReference type="Pfam" id="PF07738">
    <property type="entry name" value="Sad1_UNC"/>
    <property type="match status" value="1"/>
</dbReference>
<evidence type="ECO:0000256" key="1">
    <source>
        <dbReference type="ARBA" id="ARBA00004370"/>
    </source>
</evidence>
<evidence type="ECO:0000313" key="8">
    <source>
        <dbReference type="Proteomes" id="UP000326396"/>
    </source>
</evidence>
<dbReference type="InterPro" id="IPR012919">
    <property type="entry name" value="SUN_dom"/>
</dbReference>
<comment type="caution">
    <text evidence="7">The sequence shown here is derived from an EMBL/GenBank/DDBJ whole genome shotgun (WGS) entry which is preliminary data.</text>
</comment>
<comment type="subcellular location">
    <subcellularLocation>
        <location evidence="1">Membrane</location>
    </subcellularLocation>
</comment>
<dbReference type="GO" id="GO:0043495">
    <property type="term" value="F:protein-membrane adaptor activity"/>
    <property type="evidence" value="ECO:0007669"/>
    <property type="project" value="TreeGrafter"/>
</dbReference>
<name>A0A5N6PLB9_9ASTR</name>
<keyword evidence="3 5" id="KW-1133">Transmembrane helix</keyword>
<dbReference type="PANTHER" id="PTHR12911:SF8">
    <property type="entry name" value="KLAROID PROTEIN-RELATED"/>
    <property type="match status" value="1"/>
</dbReference>
<accession>A0A5N6PLB9</accession>
<evidence type="ECO:0000256" key="5">
    <source>
        <dbReference type="SAM" id="Phobius"/>
    </source>
</evidence>
<gene>
    <name evidence="7" type="ORF">E3N88_09151</name>
</gene>
<dbReference type="PANTHER" id="PTHR12911">
    <property type="entry name" value="SAD1/UNC-84-LIKE PROTEIN-RELATED"/>
    <property type="match status" value="1"/>
</dbReference>
<feature type="transmembrane region" description="Helical" evidence="5">
    <location>
        <begin position="97"/>
        <end position="116"/>
    </location>
</feature>
<evidence type="ECO:0000256" key="4">
    <source>
        <dbReference type="ARBA" id="ARBA00023136"/>
    </source>
</evidence>
<protein>
    <recommendedName>
        <fullName evidence="6">SUN domain-containing protein</fullName>
    </recommendedName>
</protein>
<organism evidence="7 8">
    <name type="scientific">Mikania micrantha</name>
    <name type="common">bitter vine</name>
    <dbReference type="NCBI Taxonomy" id="192012"/>
    <lineage>
        <taxon>Eukaryota</taxon>
        <taxon>Viridiplantae</taxon>
        <taxon>Streptophyta</taxon>
        <taxon>Embryophyta</taxon>
        <taxon>Tracheophyta</taxon>
        <taxon>Spermatophyta</taxon>
        <taxon>Magnoliopsida</taxon>
        <taxon>eudicotyledons</taxon>
        <taxon>Gunneridae</taxon>
        <taxon>Pentapetalae</taxon>
        <taxon>asterids</taxon>
        <taxon>campanulids</taxon>
        <taxon>Asterales</taxon>
        <taxon>Asteraceae</taxon>
        <taxon>Asteroideae</taxon>
        <taxon>Heliantheae alliance</taxon>
        <taxon>Eupatorieae</taxon>
        <taxon>Mikania</taxon>
    </lineage>
</organism>
<dbReference type="GO" id="GO:0005635">
    <property type="term" value="C:nuclear envelope"/>
    <property type="evidence" value="ECO:0007669"/>
    <property type="project" value="UniProtKB-ARBA"/>
</dbReference>
<evidence type="ECO:0000259" key="6">
    <source>
        <dbReference type="PROSITE" id="PS51469"/>
    </source>
</evidence>
<dbReference type="AlphaFoldDB" id="A0A5N6PLB9"/>
<dbReference type="GO" id="GO:0016020">
    <property type="term" value="C:membrane"/>
    <property type="evidence" value="ECO:0007669"/>
    <property type="project" value="UniProtKB-SubCell"/>
</dbReference>
<feature type="domain" description="SUN" evidence="6">
    <location>
        <begin position="253"/>
        <end position="430"/>
    </location>
</feature>
<dbReference type="EMBL" id="SZYD01000004">
    <property type="protein sequence ID" value="KAD6454445.1"/>
    <property type="molecule type" value="Genomic_DNA"/>
</dbReference>
<keyword evidence="4 5" id="KW-0472">Membrane</keyword>
<evidence type="ECO:0000313" key="7">
    <source>
        <dbReference type="EMBL" id="KAD6454445.1"/>
    </source>
</evidence>
<dbReference type="Gene3D" id="2.60.120.260">
    <property type="entry name" value="Galactose-binding domain-like"/>
    <property type="match status" value="1"/>
</dbReference>